<evidence type="ECO:0000313" key="1">
    <source>
        <dbReference type="EMBL" id="OQR99782.1"/>
    </source>
</evidence>
<evidence type="ECO:0008006" key="3">
    <source>
        <dbReference type="Google" id="ProtNLM"/>
    </source>
</evidence>
<dbReference type="Proteomes" id="UP000243217">
    <property type="component" value="Unassembled WGS sequence"/>
</dbReference>
<keyword evidence="2" id="KW-1185">Reference proteome</keyword>
<accession>A0A1V9ZP63</accession>
<dbReference type="EMBL" id="JNBS01001783">
    <property type="protein sequence ID" value="OQR99782.1"/>
    <property type="molecule type" value="Genomic_DNA"/>
</dbReference>
<evidence type="ECO:0000313" key="2">
    <source>
        <dbReference type="Proteomes" id="UP000243217"/>
    </source>
</evidence>
<dbReference type="OrthoDB" id="74661at2759"/>
<reference evidence="1 2" key="1">
    <citation type="journal article" date="2014" name="Genome Biol. Evol.">
        <title>The secreted proteins of Achlya hypogyna and Thraustotheca clavata identify the ancestral oomycete secretome and reveal gene acquisitions by horizontal gene transfer.</title>
        <authorList>
            <person name="Misner I."/>
            <person name="Blouin N."/>
            <person name="Leonard G."/>
            <person name="Richards T.A."/>
            <person name="Lane C.E."/>
        </authorList>
    </citation>
    <scope>NUCLEOTIDE SEQUENCE [LARGE SCALE GENOMIC DNA]</scope>
    <source>
        <strain evidence="1 2">ATCC 34112</strain>
    </source>
</reference>
<organism evidence="1 2">
    <name type="scientific">Thraustotheca clavata</name>
    <dbReference type="NCBI Taxonomy" id="74557"/>
    <lineage>
        <taxon>Eukaryota</taxon>
        <taxon>Sar</taxon>
        <taxon>Stramenopiles</taxon>
        <taxon>Oomycota</taxon>
        <taxon>Saprolegniomycetes</taxon>
        <taxon>Saprolegniales</taxon>
        <taxon>Achlyaceae</taxon>
        <taxon>Thraustotheca</taxon>
    </lineage>
</organism>
<proteinExistence type="predicted"/>
<comment type="caution">
    <text evidence="1">The sequence shown here is derived from an EMBL/GenBank/DDBJ whole genome shotgun (WGS) entry which is preliminary data.</text>
</comment>
<sequence length="173" mass="19547">MEPSCSELDAFLQGKDVKALKLVHAIFVVPNDPKADVISSGEMLKEVYEQPIQAKRKRYEYSELKQIQGRDLLQEFNLKVEALNKVTFLTDTNKVVEPFQWVTNFDLSGEEIIIVESKKCIGNKLKRVLDDEKLSELAVEKYQNILSVGAPGHDIELVGHADLLILSKQVLAH</sequence>
<protein>
    <recommendedName>
        <fullName evidence="3">Crinkler (CRN) family protein</fullName>
    </recommendedName>
</protein>
<gene>
    <name evidence="1" type="ORF">THRCLA_21792</name>
</gene>
<dbReference type="AlphaFoldDB" id="A0A1V9ZP63"/>
<name>A0A1V9ZP63_9STRA</name>